<sequence>MRLDRVTAFLEETLDLDSFSGDSSMNGLQVEGAHDIRKVALAVDACGESIARAVRRGADMLIVHHGLFWGSAAPLTGIMASRIKALLDGKLSLYAAHLPLDCHPEIGNNAQIADLLGLTEREKFGRYAGVDIGICGAPRRPLKLESLRRRLAGVLGSHVQAFAFGPAVVEKVGIVSGGGASLTQAAAEAGCDALLTGETSHSSYHVARENRISLIFAGHYATETFGVKALGMILEEGLGLRTFFIDLPTGL</sequence>
<evidence type="ECO:0000256" key="2">
    <source>
        <dbReference type="ARBA" id="ARBA00022112"/>
    </source>
</evidence>
<organism evidence="5">
    <name type="scientific">Eiseniibacteriota bacterium</name>
    <dbReference type="NCBI Taxonomy" id="2212470"/>
    <lineage>
        <taxon>Bacteria</taxon>
        <taxon>Candidatus Eiseniibacteriota</taxon>
    </lineage>
</organism>
<dbReference type="GO" id="GO:0005737">
    <property type="term" value="C:cytoplasm"/>
    <property type="evidence" value="ECO:0007669"/>
    <property type="project" value="TreeGrafter"/>
</dbReference>
<keyword evidence="3 4" id="KW-0479">Metal-binding</keyword>
<dbReference type="Gene3D" id="3.40.1390.30">
    <property type="entry name" value="NIF3 (NGG1p interacting factor 3)-like"/>
    <property type="match status" value="2"/>
</dbReference>
<comment type="similarity">
    <text evidence="1">Belongs to the GTP cyclohydrolase I type 2/NIF3 family.</text>
</comment>
<reference evidence="5" key="1">
    <citation type="journal article" date="2020" name="mSystems">
        <title>Genome- and Community-Level Interaction Insights into Carbon Utilization and Element Cycling Functions of Hydrothermarchaeota in Hydrothermal Sediment.</title>
        <authorList>
            <person name="Zhou Z."/>
            <person name="Liu Y."/>
            <person name="Xu W."/>
            <person name="Pan J."/>
            <person name="Luo Z.H."/>
            <person name="Li M."/>
        </authorList>
    </citation>
    <scope>NUCLEOTIDE SEQUENCE [LARGE SCALE GENOMIC DNA]</scope>
    <source>
        <strain evidence="5">SpSt-1233</strain>
    </source>
</reference>
<feature type="binding site" evidence="4">
    <location>
        <position position="65"/>
    </location>
    <ligand>
        <name>a divalent metal cation</name>
        <dbReference type="ChEBI" id="CHEBI:60240"/>
        <label>1</label>
    </ligand>
</feature>
<dbReference type="FunFam" id="3.40.1390.30:FF:000001">
    <property type="entry name" value="GTP cyclohydrolase 1 type 2"/>
    <property type="match status" value="1"/>
</dbReference>
<dbReference type="Pfam" id="PF01784">
    <property type="entry name" value="DUF34_NIF3"/>
    <property type="match status" value="1"/>
</dbReference>
<proteinExistence type="inferred from homology"/>
<dbReference type="PANTHER" id="PTHR13799:SF14">
    <property type="entry name" value="GTP CYCLOHYDROLASE 1 TYPE 2 HOMOLOG"/>
    <property type="match status" value="1"/>
</dbReference>
<evidence type="ECO:0000256" key="3">
    <source>
        <dbReference type="ARBA" id="ARBA00022723"/>
    </source>
</evidence>
<dbReference type="InterPro" id="IPR002678">
    <property type="entry name" value="DUF34/NIF3"/>
</dbReference>
<dbReference type="NCBIfam" id="TIGR00486">
    <property type="entry name" value="YbgI_SA1388"/>
    <property type="match status" value="1"/>
</dbReference>
<dbReference type="GO" id="GO:0046872">
    <property type="term" value="F:metal ion binding"/>
    <property type="evidence" value="ECO:0007669"/>
    <property type="project" value="UniProtKB-KW"/>
</dbReference>
<accession>A0A7V2AUP6</accession>
<dbReference type="InterPro" id="IPR036069">
    <property type="entry name" value="DUF34/NIF3_sf"/>
</dbReference>
<dbReference type="AlphaFoldDB" id="A0A7V2AUP6"/>
<dbReference type="SUPFAM" id="SSF102705">
    <property type="entry name" value="NIF3 (NGG1p interacting factor 3)-like"/>
    <property type="match status" value="1"/>
</dbReference>
<feature type="binding site" evidence="4">
    <location>
        <position position="101"/>
    </location>
    <ligand>
        <name>a divalent metal cation</name>
        <dbReference type="ChEBI" id="CHEBI:60240"/>
        <label>1</label>
    </ligand>
</feature>
<dbReference type="PANTHER" id="PTHR13799">
    <property type="entry name" value="NGG1 INTERACTING FACTOR 3"/>
    <property type="match status" value="1"/>
</dbReference>
<feature type="binding site" evidence="4">
    <location>
        <position position="223"/>
    </location>
    <ligand>
        <name>a divalent metal cation</name>
        <dbReference type="ChEBI" id="CHEBI:60240"/>
        <label>1</label>
    </ligand>
</feature>
<name>A0A7V2AUP6_UNCEI</name>
<dbReference type="Proteomes" id="UP000886069">
    <property type="component" value="Unassembled WGS sequence"/>
</dbReference>
<comment type="caution">
    <text evidence="5">The sequence shown here is derived from an EMBL/GenBank/DDBJ whole genome shotgun (WGS) entry which is preliminary data.</text>
</comment>
<feature type="binding site" evidence="4">
    <location>
        <position position="219"/>
    </location>
    <ligand>
        <name>a divalent metal cation</name>
        <dbReference type="ChEBI" id="CHEBI:60240"/>
        <label>1</label>
    </ligand>
</feature>
<evidence type="ECO:0000313" key="5">
    <source>
        <dbReference type="EMBL" id="HER43602.1"/>
    </source>
</evidence>
<protein>
    <recommendedName>
        <fullName evidence="2">GTP cyclohydrolase 1 type 2 homolog</fullName>
    </recommendedName>
</protein>
<evidence type="ECO:0000256" key="4">
    <source>
        <dbReference type="PIRSR" id="PIRSR602678-1"/>
    </source>
</evidence>
<evidence type="ECO:0000256" key="1">
    <source>
        <dbReference type="ARBA" id="ARBA00006964"/>
    </source>
</evidence>
<gene>
    <name evidence="5" type="ORF">ENO08_03995</name>
</gene>
<dbReference type="EMBL" id="DSEC01000281">
    <property type="protein sequence ID" value="HER43602.1"/>
    <property type="molecule type" value="Genomic_DNA"/>
</dbReference>
<feature type="binding site" evidence="4">
    <location>
        <position position="64"/>
    </location>
    <ligand>
        <name>a divalent metal cation</name>
        <dbReference type="ChEBI" id="CHEBI:60240"/>
        <label>2</label>
    </ligand>
</feature>